<organism evidence="1 2">
    <name type="scientific">Trichosporon asahii var. asahii (strain CBS 8904)</name>
    <name type="common">Yeast</name>
    <dbReference type="NCBI Taxonomy" id="1220162"/>
    <lineage>
        <taxon>Eukaryota</taxon>
        <taxon>Fungi</taxon>
        <taxon>Dikarya</taxon>
        <taxon>Basidiomycota</taxon>
        <taxon>Agaricomycotina</taxon>
        <taxon>Tremellomycetes</taxon>
        <taxon>Trichosporonales</taxon>
        <taxon>Trichosporonaceae</taxon>
        <taxon>Trichosporon</taxon>
    </lineage>
</organism>
<accession>K1VZZ4</accession>
<dbReference type="InParanoid" id="K1VZZ4"/>
<protein>
    <submittedName>
        <fullName evidence="1">Uncharacterized protein</fullName>
    </submittedName>
</protein>
<gene>
    <name evidence="1" type="ORF">A1Q2_00583</name>
</gene>
<sequence length="308" mass="34635">MVDLQALGSSFPHIVDSIILFSDDKTQRTLRLTSHFLRQHVDLTLHRALQGSIWYIENASGVFVRGLDIDSIRRVVSRWDEHPHFPGLKAAKAVFFCDTPADTAEQVASQVSPDVVPYVCHFSSPAHYPLSSASRAVLEVSLLDCHCDDDRPEYDYGLNTPDVLVTLWWQSAGWYDPVTGVLTPGLPNGVFYPPGKEPRITFPTSCRLLKKVLHPNLKTLRLLCPLVLLRPETPSFIFPKPSSDLTLSDDFKMTIEINSLEDAESEEAREAQKAFATYLGVTEAQVEIEREGKQARPSWWPPVYSVFV</sequence>
<comment type="caution">
    <text evidence="1">The sequence shown here is derived from an EMBL/GenBank/DDBJ whole genome shotgun (WGS) entry which is preliminary data.</text>
</comment>
<evidence type="ECO:0000313" key="2">
    <source>
        <dbReference type="Proteomes" id="UP000006757"/>
    </source>
</evidence>
<dbReference type="HOGENOM" id="CLU_903693_0_0_1"/>
<dbReference type="EMBL" id="AMBO01000144">
    <property type="protein sequence ID" value="EKD05117.1"/>
    <property type="molecule type" value="Genomic_DNA"/>
</dbReference>
<dbReference type="AlphaFoldDB" id="K1VZZ4"/>
<proteinExistence type="predicted"/>
<evidence type="ECO:0000313" key="1">
    <source>
        <dbReference type="EMBL" id="EKD05117.1"/>
    </source>
</evidence>
<name>K1VZZ4_TRIAC</name>
<reference evidence="1 2" key="1">
    <citation type="journal article" date="2012" name="Eukaryot. Cell">
        <title>Genome sequence of the Trichosporon asahii environmental strain CBS 8904.</title>
        <authorList>
            <person name="Yang R.Y."/>
            <person name="Li H.T."/>
            <person name="Zhu H."/>
            <person name="Zhou G.P."/>
            <person name="Wang M."/>
            <person name="Wang L."/>
        </authorList>
    </citation>
    <scope>NUCLEOTIDE SEQUENCE [LARGE SCALE GENOMIC DNA]</scope>
    <source>
        <strain evidence="1 2">CBS 8904</strain>
    </source>
</reference>
<dbReference type="Proteomes" id="UP000006757">
    <property type="component" value="Unassembled WGS sequence"/>
</dbReference>
<keyword evidence="2" id="KW-1185">Reference proteome</keyword>